<evidence type="ECO:0000313" key="3">
    <source>
        <dbReference type="Proteomes" id="UP000324376"/>
    </source>
</evidence>
<dbReference type="EMBL" id="VNHU01000009">
    <property type="protein sequence ID" value="TYP71475.1"/>
    <property type="molecule type" value="Genomic_DNA"/>
</dbReference>
<reference evidence="2 3" key="1">
    <citation type="submission" date="2019-07" db="EMBL/GenBank/DDBJ databases">
        <title>Genomic Encyclopedia of Archaeal and Bacterial Type Strains, Phase II (KMG-II): from individual species to whole genera.</title>
        <authorList>
            <person name="Goeker M."/>
        </authorList>
    </citation>
    <scope>NUCLEOTIDE SEQUENCE [LARGE SCALE GENOMIC DNA]</scope>
    <source>
        <strain evidence="2 3">DSM 17527</strain>
    </source>
</reference>
<keyword evidence="1" id="KW-0472">Membrane</keyword>
<feature type="transmembrane region" description="Helical" evidence="1">
    <location>
        <begin position="131"/>
        <end position="148"/>
    </location>
</feature>
<keyword evidence="3" id="KW-1185">Reference proteome</keyword>
<name>A0A5S5BWC1_9FLAO</name>
<dbReference type="OrthoDB" id="10018421at2"/>
<organism evidence="2 3">
    <name type="scientific">Aquimarina intermedia</name>
    <dbReference type="NCBI Taxonomy" id="350814"/>
    <lineage>
        <taxon>Bacteria</taxon>
        <taxon>Pseudomonadati</taxon>
        <taxon>Bacteroidota</taxon>
        <taxon>Flavobacteriia</taxon>
        <taxon>Flavobacteriales</taxon>
        <taxon>Flavobacteriaceae</taxon>
        <taxon>Aquimarina</taxon>
    </lineage>
</organism>
<evidence type="ECO:0000256" key="1">
    <source>
        <dbReference type="SAM" id="Phobius"/>
    </source>
</evidence>
<sequence length="162" mass="19195">MKTRIIFLLIIFLICSCGTRKRVMQKTVTEIETSEKKDVKKEEVIITVSNTDIKTAEDNTTYTPVDNTKPMEVEGKKYYNVVIQKKKKTQTDSSKTVKKENRIEEDKTETDIKKKELKKDVAVDRDNSFSFWDWFWLLLAIAIVWLLYSNRFKILKLFKHTF</sequence>
<evidence type="ECO:0008006" key="4">
    <source>
        <dbReference type="Google" id="ProtNLM"/>
    </source>
</evidence>
<gene>
    <name evidence="2" type="ORF">BD809_10957</name>
</gene>
<protein>
    <recommendedName>
        <fullName evidence="4">Lipoprotein</fullName>
    </recommendedName>
</protein>
<dbReference type="PROSITE" id="PS51257">
    <property type="entry name" value="PROKAR_LIPOPROTEIN"/>
    <property type="match status" value="1"/>
</dbReference>
<dbReference type="AlphaFoldDB" id="A0A5S5BWC1"/>
<keyword evidence="1" id="KW-1133">Transmembrane helix</keyword>
<dbReference type="Proteomes" id="UP000324376">
    <property type="component" value="Unassembled WGS sequence"/>
</dbReference>
<comment type="caution">
    <text evidence="2">The sequence shown here is derived from an EMBL/GenBank/DDBJ whole genome shotgun (WGS) entry which is preliminary data.</text>
</comment>
<dbReference type="RefSeq" id="WP_148783370.1">
    <property type="nucleotide sequence ID" value="NZ_VNHU01000009.1"/>
</dbReference>
<keyword evidence="1" id="KW-0812">Transmembrane</keyword>
<evidence type="ECO:0000313" key="2">
    <source>
        <dbReference type="EMBL" id="TYP71475.1"/>
    </source>
</evidence>
<proteinExistence type="predicted"/>
<accession>A0A5S5BWC1</accession>